<dbReference type="Pfam" id="PF13599">
    <property type="entry name" value="Pentapeptide_4"/>
    <property type="match status" value="1"/>
</dbReference>
<dbReference type="AlphaFoldDB" id="A0A644X4X3"/>
<dbReference type="EMBL" id="VSSQ01001755">
    <property type="protein sequence ID" value="MPM10901.1"/>
    <property type="molecule type" value="Genomic_DNA"/>
</dbReference>
<dbReference type="InterPro" id="IPR001646">
    <property type="entry name" value="5peptide_repeat"/>
</dbReference>
<organism evidence="1">
    <name type="scientific">bioreactor metagenome</name>
    <dbReference type="NCBI Taxonomy" id="1076179"/>
    <lineage>
        <taxon>unclassified sequences</taxon>
        <taxon>metagenomes</taxon>
        <taxon>ecological metagenomes</taxon>
    </lineage>
</organism>
<evidence type="ECO:0008006" key="2">
    <source>
        <dbReference type="Google" id="ProtNLM"/>
    </source>
</evidence>
<dbReference type="PANTHER" id="PTHR42999:SF1">
    <property type="entry name" value="PENTAPEPTIDE REPEAT-CONTAINING PROTEIN"/>
    <property type="match status" value="1"/>
</dbReference>
<proteinExistence type="predicted"/>
<protein>
    <recommendedName>
        <fullName evidence="2">Pentapeptide repeat protein MfpA</fullName>
    </recommendedName>
</protein>
<dbReference type="InterPro" id="IPR052949">
    <property type="entry name" value="PA_immunity-related"/>
</dbReference>
<comment type="caution">
    <text evidence="1">The sequence shown here is derived from an EMBL/GenBank/DDBJ whole genome shotgun (WGS) entry which is preliminary data.</text>
</comment>
<evidence type="ECO:0000313" key="1">
    <source>
        <dbReference type="EMBL" id="MPM10901.1"/>
    </source>
</evidence>
<reference evidence="1" key="1">
    <citation type="submission" date="2019-08" db="EMBL/GenBank/DDBJ databases">
        <authorList>
            <person name="Kucharzyk K."/>
            <person name="Murdoch R.W."/>
            <person name="Higgins S."/>
            <person name="Loffler F."/>
        </authorList>
    </citation>
    <scope>NUCLEOTIDE SEQUENCE</scope>
</reference>
<accession>A0A644X4X3</accession>
<dbReference type="SUPFAM" id="SSF141571">
    <property type="entry name" value="Pentapeptide repeat-like"/>
    <property type="match status" value="1"/>
</dbReference>
<dbReference type="Gene3D" id="2.160.20.80">
    <property type="entry name" value="E3 ubiquitin-protein ligase SopA"/>
    <property type="match status" value="1"/>
</dbReference>
<dbReference type="PANTHER" id="PTHR42999">
    <property type="entry name" value="ANTIBIOTIC RESISTANCE PROTEIN MCBG"/>
    <property type="match status" value="1"/>
</dbReference>
<gene>
    <name evidence="1" type="ORF">SDC9_57238</name>
</gene>
<name>A0A644X4X3_9ZZZZ</name>
<sequence>MAKRGKSKHKRILKLKRKEKLKAGKLVRFDLQNSPKKCKGIKNKYCYQTNIHNLIYKGATFENVRYQASNITKCNYREASLTGVDFCNSNLKNSDFRNSKLKNVIFFNCNLKNCDFEGTKMEDVYFICTNINSAKNLILNSKCEVITTYPKLNLSKRMNENINALAGNYNIFKPHVIHVTENKPNFWIIKILLDYVDESNLERCFYALQKRKDTRNFCSMFEYKQFIDSYLKR</sequence>